<dbReference type="EMBL" id="JACHMI010000001">
    <property type="protein sequence ID" value="MBB6550171.1"/>
    <property type="molecule type" value="Genomic_DNA"/>
</dbReference>
<proteinExistence type="predicted"/>
<feature type="compositionally biased region" description="Polar residues" evidence="1">
    <location>
        <begin position="156"/>
        <end position="171"/>
    </location>
</feature>
<organism evidence="2 3">
    <name type="scientific">Nonomuraea rubra</name>
    <dbReference type="NCBI Taxonomy" id="46180"/>
    <lineage>
        <taxon>Bacteria</taxon>
        <taxon>Bacillati</taxon>
        <taxon>Actinomycetota</taxon>
        <taxon>Actinomycetes</taxon>
        <taxon>Streptosporangiales</taxon>
        <taxon>Streptosporangiaceae</taxon>
        <taxon>Nonomuraea</taxon>
    </lineage>
</organism>
<keyword evidence="3" id="KW-1185">Reference proteome</keyword>
<dbReference type="Proteomes" id="UP000565579">
    <property type="component" value="Unassembled WGS sequence"/>
</dbReference>
<accession>A0A7X0U020</accession>
<gene>
    <name evidence="2" type="ORF">HD593_004966</name>
</gene>
<name>A0A7X0U020_9ACTN</name>
<evidence type="ECO:0000256" key="1">
    <source>
        <dbReference type="SAM" id="MobiDB-lite"/>
    </source>
</evidence>
<protein>
    <submittedName>
        <fullName evidence="2">Uncharacterized protein</fullName>
    </submittedName>
</protein>
<comment type="caution">
    <text evidence="2">The sequence shown here is derived from an EMBL/GenBank/DDBJ whole genome shotgun (WGS) entry which is preliminary data.</text>
</comment>
<reference evidence="2 3" key="1">
    <citation type="submission" date="2020-08" db="EMBL/GenBank/DDBJ databases">
        <title>Sequencing the genomes of 1000 actinobacteria strains.</title>
        <authorList>
            <person name="Klenk H.-P."/>
        </authorList>
    </citation>
    <scope>NUCLEOTIDE SEQUENCE [LARGE SCALE GENOMIC DNA]</scope>
    <source>
        <strain evidence="2 3">DSM 43768</strain>
    </source>
</reference>
<dbReference type="AlphaFoldDB" id="A0A7X0U020"/>
<evidence type="ECO:0000313" key="2">
    <source>
        <dbReference type="EMBL" id="MBB6550171.1"/>
    </source>
</evidence>
<dbReference type="RefSeq" id="WP_185104490.1">
    <property type="nucleotide sequence ID" value="NZ_BAAAXY010000236.1"/>
</dbReference>
<evidence type="ECO:0000313" key="3">
    <source>
        <dbReference type="Proteomes" id="UP000565579"/>
    </source>
</evidence>
<feature type="region of interest" description="Disordered" evidence="1">
    <location>
        <begin position="150"/>
        <end position="171"/>
    </location>
</feature>
<sequence length="171" mass="18517">MDAPLDLAQIAQRFPLTARPIPLYRPLQARIDEVLTLARTTYADEGSPVLPDGQPAKTEIAAMPQRYLAFKPADELIVFRTRLGLAVIDFASGPSRQDAKPIAAMLVDDILTTQDGYAAQDMLATRHAARLSRKRACSALTTAAQAAGLGTDALPTHSQPTFTPQSRRAKH</sequence>